<sequence>MDQFRFPTKKHAKIESNDFDRNWLENRYTFLKKHFHKMSRKEKEQLKKDAHGNDTFYFDYILKHPDRFPLKEVCKFLKLHKEDESLYVCFEHTLDNRDKDEKDQSTLLEPIKYFVEERCVDLNRPFINKREKFDKDEPKLVYEKYPLQLALYWRMPEYVIKYLLDKGAKPENCHENCLNAGYFALDRNMIHLFDHKILFDSTLPHYVNPLSYCCYWDIAHVEGAKWCIEHGYNPNVFGENGKYSTFGNLMSRSHGYAQASRKRQLIRYLLENGGNINLQNDDGDTMLHQYCEDPDYFEFGSMIINLKNINFLIKNKNGKIPLEELMDYHIKNIDATRRYDPNPFINPNFLLKLILKTHLKNLTGIYKDIALCLLVIKHNDICIKTRYNWLSNQIIDELVSTYIQVPKLQTLCMRQFGYMTDYDEERYDFSSELFKLIDQVRDEVDGIIKDKKMHRMIEMILYKQPLND</sequence>
<reference evidence="1" key="1">
    <citation type="journal article" date="2017" name="Science">
        <title>Giant viruses with an expanded complement of translation system components.</title>
        <authorList>
            <person name="Schulz F."/>
            <person name="Yutin N."/>
            <person name="Ivanova N.N."/>
            <person name="Ortega D.R."/>
            <person name="Lee T.K."/>
            <person name="Vierheilig J."/>
            <person name="Daims H."/>
            <person name="Horn M."/>
            <person name="Wagner M."/>
            <person name="Jensen G.J."/>
            <person name="Kyrpides N.C."/>
            <person name="Koonin E.V."/>
            <person name="Woyke T."/>
        </authorList>
    </citation>
    <scope>NUCLEOTIDE SEQUENCE</scope>
    <source>
        <strain evidence="1">KNV1</strain>
    </source>
</reference>
<dbReference type="EMBL" id="KY684110">
    <property type="protein sequence ID" value="ARF11916.1"/>
    <property type="molecule type" value="Genomic_DNA"/>
</dbReference>
<dbReference type="InterPro" id="IPR002110">
    <property type="entry name" value="Ankyrin_rpt"/>
</dbReference>
<name>A0A1V0SJL6_9VIRU</name>
<dbReference type="SMART" id="SM00248">
    <property type="entry name" value="ANK"/>
    <property type="match status" value="4"/>
</dbReference>
<organism evidence="1">
    <name type="scientific">Klosneuvirus KNV1</name>
    <dbReference type="NCBI Taxonomy" id="1977640"/>
    <lineage>
        <taxon>Viruses</taxon>
        <taxon>Varidnaviria</taxon>
        <taxon>Bamfordvirae</taxon>
        <taxon>Nucleocytoviricota</taxon>
        <taxon>Megaviricetes</taxon>
        <taxon>Imitervirales</taxon>
        <taxon>Mimiviridae</taxon>
        <taxon>Klosneuvirinae</taxon>
        <taxon>Klosneuvirus</taxon>
    </lineage>
</organism>
<dbReference type="InterPro" id="IPR036770">
    <property type="entry name" value="Ankyrin_rpt-contain_sf"/>
</dbReference>
<accession>A0A1V0SJL6</accession>
<evidence type="ECO:0000313" key="1">
    <source>
        <dbReference type="EMBL" id="ARF11916.1"/>
    </source>
</evidence>
<gene>
    <name evidence="1" type="ORF">Klosneuvirus_3_51</name>
</gene>
<dbReference type="PANTHER" id="PTHR24118:SF99">
    <property type="entry name" value="POTE ANKYRIN DOMAIN FAMILY MEMBER 3C-RELATED"/>
    <property type="match status" value="1"/>
</dbReference>
<proteinExistence type="predicted"/>
<dbReference type="PANTHER" id="PTHR24118">
    <property type="entry name" value="POTE ANKYRIN DOMAIN"/>
    <property type="match status" value="1"/>
</dbReference>
<dbReference type="SUPFAM" id="SSF48403">
    <property type="entry name" value="Ankyrin repeat"/>
    <property type="match status" value="1"/>
</dbReference>
<dbReference type="Gene3D" id="1.25.40.20">
    <property type="entry name" value="Ankyrin repeat-containing domain"/>
    <property type="match status" value="2"/>
</dbReference>
<protein>
    <submittedName>
        <fullName evidence="1">Uncharacterized protein</fullName>
    </submittedName>
</protein>